<accession>A0A1W9Z7I3</accession>
<sequence>MDAHGYCSRWRDNTDRRGVTAPVVAEIAHRHDITAARFGVFEGMAEFVDPHGKSFFLIPAYADGARARDAALMTYVLNADTGYGKPGARPPDFPATPYGAAEMARIMARQKANRWSYARGVAFVHRNGGRLVTTPNGMLMGLGGNWVQRLFSQRGGTTWGDIFLVNVGRVGDPGDQLHRIVASGCAWFLDRAGSPRAGRLDLDRVLHHEERHAAQWADRGYLGMITGYGRELFRELAFGAVNRLEADAGLADGGYRA</sequence>
<evidence type="ECO:0000313" key="1">
    <source>
        <dbReference type="EMBL" id="ORA08392.1"/>
    </source>
</evidence>
<gene>
    <name evidence="1" type="ORF">BST14_24300</name>
</gene>
<reference evidence="1 2" key="1">
    <citation type="submission" date="2016-12" db="EMBL/GenBank/DDBJ databases">
        <title>The new phylogeny of genus Mycobacterium.</title>
        <authorList>
            <person name="Tortoli E."/>
            <person name="Trovato A."/>
            <person name="Cirillo D.M."/>
        </authorList>
    </citation>
    <scope>NUCLEOTIDE SEQUENCE [LARGE SCALE GENOMIC DNA]</scope>
    <source>
        <strain evidence="1 2">DSM 45069</strain>
    </source>
</reference>
<dbReference type="RefSeq" id="WP_083066868.1">
    <property type="nucleotide sequence ID" value="NZ_MVHG01000097.1"/>
</dbReference>
<dbReference type="OrthoDB" id="5191158at2"/>
<name>A0A1W9Z7I3_MYCAI</name>
<dbReference type="EMBL" id="MVHG01000097">
    <property type="protein sequence ID" value="ORA08392.1"/>
    <property type="molecule type" value="Genomic_DNA"/>
</dbReference>
<dbReference type="Proteomes" id="UP000192707">
    <property type="component" value="Unassembled WGS sequence"/>
</dbReference>
<comment type="caution">
    <text evidence="1">The sequence shown here is derived from an EMBL/GenBank/DDBJ whole genome shotgun (WGS) entry which is preliminary data.</text>
</comment>
<evidence type="ECO:0000313" key="2">
    <source>
        <dbReference type="Proteomes" id="UP000192707"/>
    </source>
</evidence>
<keyword evidence="2" id="KW-1185">Reference proteome</keyword>
<organism evidence="1 2">
    <name type="scientific">Mycobacterium arosiense ATCC BAA-1401 = DSM 45069</name>
    <dbReference type="NCBI Taxonomy" id="1265311"/>
    <lineage>
        <taxon>Bacteria</taxon>
        <taxon>Bacillati</taxon>
        <taxon>Actinomycetota</taxon>
        <taxon>Actinomycetes</taxon>
        <taxon>Mycobacteriales</taxon>
        <taxon>Mycobacteriaceae</taxon>
        <taxon>Mycobacterium</taxon>
        <taxon>Mycobacterium avium complex (MAC)</taxon>
    </lineage>
</organism>
<protein>
    <submittedName>
        <fullName evidence="1">Uncharacterized protein</fullName>
    </submittedName>
</protein>
<dbReference type="AlphaFoldDB" id="A0A1W9Z7I3"/>
<proteinExistence type="predicted"/>